<dbReference type="PANTHER" id="PTHR35046">
    <property type="entry name" value="ZINC KNUCKLE (CCHC-TYPE) FAMILY PROTEIN"/>
    <property type="match status" value="1"/>
</dbReference>
<dbReference type="Proteomes" id="UP000075243">
    <property type="component" value="Unassembled WGS sequence"/>
</dbReference>
<evidence type="ECO:0000313" key="2">
    <source>
        <dbReference type="EMBL" id="KYP32653.1"/>
    </source>
</evidence>
<dbReference type="SUPFAM" id="SSF53098">
    <property type="entry name" value="Ribonuclease H-like"/>
    <property type="match status" value="1"/>
</dbReference>
<reference evidence="2" key="1">
    <citation type="journal article" date="2012" name="Nat. Biotechnol.">
        <title>Draft genome sequence of pigeonpea (Cajanus cajan), an orphan legume crop of resource-poor farmers.</title>
        <authorList>
            <person name="Varshney R.K."/>
            <person name="Chen W."/>
            <person name="Li Y."/>
            <person name="Bharti A.K."/>
            <person name="Saxena R.K."/>
            <person name="Schlueter J.A."/>
            <person name="Donoghue M.T."/>
            <person name="Azam S."/>
            <person name="Fan G."/>
            <person name="Whaley A.M."/>
            <person name="Farmer A.D."/>
            <person name="Sheridan J."/>
            <person name="Iwata A."/>
            <person name="Tuteja R."/>
            <person name="Penmetsa R.V."/>
            <person name="Wu W."/>
            <person name="Upadhyaya H.D."/>
            <person name="Yang S.P."/>
            <person name="Shah T."/>
            <person name="Saxena K.B."/>
            <person name="Michael T."/>
            <person name="McCombie W.R."/>
            <person name="Yang B."/>
            <person name="Zhang G."/>
            <person name="Yang H."/>
            <person name="Wang J."/>
            <person name="Spillane C."/>
            <person name="Cook D.R."/>
            <person name="May G.D."/>
            <person name="Xu X."/>
            <person name="Jackson S.A."/>
        </authorList>
    </citation>
    <scope>NUCLEOTIDE SEQUENCE [LARGE SCALE GENOMIC DNA]</scope>
</reference>
<evidence type="ECO:0000313" key="3">
    <source>
        <dbReference type="Proteomes" id="UP000075243"/>
    </source>
</evidence>
<dbReference type="InterPro" id="IPR012337">
    <property type="entry name" value="RNaseH-like_sf"/>
</dbReference>
<dbReference type="Gene3D" id="3.30.420.10">
    <property type="entry name" value="Ribonuclease H-like superfamily/Ribonuclease H"/>
    <property type="match status" value="1"/>
</dbReference>
<dbReference type="GO" id="GO:0015074">
    <property type="term" value="P:DNA integration"/>
    <property type="evidence" value="ECO:0007669"/>
    <property type="project" value="InterPro"/>
</dbReference>
<protein>
    <submittedName>
        <fullName evidence="2">Transposon Ty3-I Gag-Pol polyprotein</fullName>
    </submittedName>
</protein>
<organism evidence="2 3">
    <name type="scientific">Cajanus cajan</name>
    <name type="common">Pigeon pea</name>
    <name type="synonym">Cajanus indicus</name>
    <dbReference type="NCBI Taxonomy" id="3821"/>
    <lineage>
        <taxon>Eukaryota</taxon>
        <taxon>Viridiplantae</taxon>
        <taxon>Streptophyta</taxon>
        <taxon>Embryophyta</taxon>
        <taxon>Tracheophyta</taxon>
        <taxon>Spermatophyta</taxon>
        <taxon>Magnoliopsida</taxon>
        <taxon>eudicotyledons</taxon>
        <taxon>Gunneridae</taxon>
        <taxon>Pentapetalae</taxon>
        <taxon>rosids</taxon>
        <taxon>fabids</taxon>
        <taxon>Fabales</taxon>
        <taxon>Fabaceae</taxon>
        <taxon>Papilionoideae</taxon>
        <taxon>50 kb inversion clade</taxon>
        <taxon>NPAAA clade</taxon>
        <taxon>indigoferoid/millettioid clade</taxon>
        <taxon>Phaseoleae</taxon>
        <taxon>Cajanus</taxon>
    </lineage>
</organism>
<dbReference type="InterPro" id="IPR036397">
    <property type="entry name" value="RNaseH_sf"/>
</dbReference>
<accession>A0A151QQS2</accession>
<evidence type="ECO:0000259" key="1">
    <source>
        <dbReference type="PROSITE" id="PS50994"/>
    </source>
</evidence>
<dbReference type="STRING" id="3821.A0A151QQS2"/>
<dbReference type="OMA" id="WRDISMD"/>
<dbReference type="AlphaFoldDB" id="A0A151QQS2"/>
<dbReference type="EMBL" id="KQ485179">
    <property type="protein sequence ID" value="KYP32653.1"/>
    <property type="molecule type" value="Genomic_DNA"/>
</dbReference>
<dbReference type="GO" id="GO:0003676">
    <property type="term" value="F:nucleic acid binding"/>
    <property type="evidence" value="ECO:0007669"/>
    <property type="project" value="InterPro"/>
</dbReference>
<gene>
    <name evidence="2" type="ORF">KK1_046601</name>
</gene>
<keyword evidence="3" id="KW-1185">Reference proteome</keyword>
<dbReference type="Pfam" id="PF00665">
    <property type="entry name" value="rve"/>
    <property type="match status" value="1"/>
</dbReference>
<dbReference type="PROSITE" id="PS50994">
    <property type="entry name" value="INTEGRASE"/>
    <property type="match status" value="1"/>
</dbReference>
<dbReference type="Gramene" id="C.cajan_44162.t">
    <property type="protein sequence ID" value="C.cajan_44162.t.cds1"/>
    <property type="gene ID" value="C.cajan_44162"/>
</dbReference>
<feature type="domain" description="Integrase catalytic" evidence="1">
    <location>
        <begin position="1"/>
        <end position="83"/>
    </location>
</feature>
<sequence length="83" mass="9553">MDFIEGLPNSWGKQVIFVVVDRLSKVAHFMALSHPYTAREVAQSFMDHVFKLHGFPNSITSDRDPVFVSSFWQEFMAYQGVQV</sequence>
<dbReference type="InterPro" id="IPR001584">
    <property type="entry name" value="Integrase_cat-core"/>
</dbReference>
<name>A0A151QQS2_CAJCA</name>
<dbReference type="PANTHER" id="PTHR35046:SF18">
    <property type="entry name" value="RNA-DIRECTED DNA POLYMERASE"/>
    <property type="match status" value="1"/>
</dbReference>
<proteinExistence type="predicted"/>